<gene>
    <name evidence="2" type="ORF">NEZAVI_LOCUS10289</name>
</gene>
<protein>
    <submittedName>
        <fullName evidence="2">Uncharacterized protein</fullName>
    </submittedName>
</protein>
<keyword evidence="3" id="KW-1185">Reference proteome</keyword>
<feature type="region of interest" description="Disordered" evidence="1">
    <location>
        <begin position="58"/>
        <end position="128"/>
    </location>
</feature>
<evidence type="ECO:0000313" key="2">
    <source>
        <dbReference type="EMBL" id="CAH1401215.1"/>
    </source>
</evidence>
<feature type="compositionally biased region" description="Acidic residues" evidence="1">
    <location>
        <begin position="88"/>
        <end position="97"/>
    </location>
</feature>
<dbReference type="EMBL" id="OV725081">
    <property type="protein sequence ID" value="CAH1401215.1"/>
    <property type="molecule type" value="Genomic_DNA"/>
</dbReference>
<dbReference type="AlphaFoldDB" id="A0A9P0MQQ6"/>
<evidence type="ECO:0000313" key="3">
    <source>
        <dbReference type="Proteomes" id="UP001152798"/>
    </source>
</evidence>
<organism evidence="2 3">
    <name type="scientific">Nezara viridula</name>
    <name type="common">Southern green stink bug</name>
    <name type="synonym">Cimex viridulus</name>
    <dbReference type="NCBI Taxonomy" id="85310"/>
    <lineage>
        <taxon>Eukaryota</taxon>
        <taxon>Metazoa</taxon>
        <taxon>Ecdysozoa</taxon>
        <taxon>Arthropoda</taxon>
        <taxon>Hexapoda</taxon>
        <taxon>Insecta</taxon>
        <taxon>Pterygota</taxon>
        <taxon>Neoptera</taxon>
        <taxon>Paraneoptera</taxon>
        <taxon>Hemiptera</taxon>
        <taxon>Heteroptera</taxon>
        <taxon>Panheteroptera</taxon>
        <taxon>Pentatomomorpha</taxon>
        <taxon>Pentatomoidea</taxon>
        <taxon>Pentatomidae</taxon>
        <taxon>Pentatominae</taxon>
        <taxon>Nezara</taxon>
    </lineage>
</organism>
<reference evidence="2" key="1">
    <citation type="submission" date="2022-01" db="EMBL/GenBank/DDBJ databases">
        <authorList>
            <person name="King R."/>
        </authorList>
    </citation>
    <scope>NUCLEOTIDE SEQUENCE</scope>
</reference>
<evidence type="ECO:0000256" key="1">
    <source>
        <dbReference type="SAM" id="MobiDB-lite"/>
    </source>
</evidence>
<name>A0A9P0MQQ6_NEZVI</name>
<sequence length="128" mass="14210">MFIRLSERYIKDKAISSGGGKLRKLQRVTVEGGVGFWEASQLPLILRGSKSSSLDGTVLHGWSESDGTHQHLPPLLGGHPRRRVPAREEEEEGEEDSACLRSARHTVSSSWSRGEEEVDYPTGSRRRG</sequence>
<dbReference type="Proteomes" id="UP001152798">
    <property type="component" value="Chromosome 5"/>
</dbReference>
<dbReference type="OrthoDB" id="10462319at2759"/>
<accession>A0A9P0MQQ6</accession>
<proteinExistence type="predicted"/>